<dbReference type="RefSeq" id="WP_237357640.1">
    <property type="nucleotide sequence ID" value="NZ_BSPR01000017.1"/>
</dbReference>
<dbReference type="Proteomes" id="UP000193427">
    <property type="component" value="Chromosome"/>
</dbReference>
<protein>
    <recommendedName>
        <fullName evidence="1">Anti-sigma K factor RskA C-terminal domain-containing protein</fullName>
    </recommendedName>
</protein>
<gene>
    <name evidence="2" type="ORF">A4W93_28195</name>
</gene>
<keyword evidence="3" id="KW-1185">Reference proteome</keyword>
<dbReference type="InterPro" id="IPR018764">
    <property type="entry name" value="RskA_C"/>
</dbReference>
<name>A0A1W6LGX2_9BURK</name>
<dbReference type="EMBL" id="CP015118">
    <property type="protein sequence ID" value="ARN23468.1"/>
    <property type="molecule type" value="Genomic_DNA"/>
</dbReference>
<evidence type="ECO:0000313" key="3">
    <source>
        <dbReference type="Proteomes" id="UP000193427"/>
    </source>
</evidence>
<evidence type="ECO:0000259" key="1">
    <source>
        <dbReference type="Pfam" id="PF10099"/>
    </source>
</evidence>
<dbReference type="AlphaFoldDB" id="A0A1W6LGX2"/>
<evidence type="ECO:0000313" key="2">
    <source>
        <dbReference type="EMBL" id="ARN23468.1"/>
    </source>
</evidence>
<dbReference type="GO" id="GO:0005886">
    <property type="term" value="C:plasma membrane"/>
    <property type="evidence" value="ECO:0007669"/>
    <property type="project" value="InterPro"/>
</dbReference>
<accession>A0A1W6LGX2</accession>
<proteinExistence type="predicted"/>
<feature type="domain" description="Anti-sigma K factor RskA C-terminal" evidence="1">
    <location>
        <begin position="10"/>
        <end position="139"/>
    </location>
</feature>
<reference evidence="2 3" key="1">
    <citation type="submission" date="2016-04" db="EMBL/GenBank/DDBJ databases">
        <title>Complete genome sequence of natural rubber-degrading, novel Gram-negative bacterium, Rhizobacter gummiphilus strain NS21.</title>
        <authorList>
            <person name="Tabata M."/>
            <person name="Kasai D."/>
            <person name="Fukuda M."/>
        </authorList>
    </citation>
    <scope>NUCLEOTIDE SEQUENCE [LARGE SCALE GENOMIC DNA]</scope>
    <source>
        <strain evidence="2 3">NS21</strain>
    </source>
</reference>
<sequence length="159" mass="16048">MKPPHFPVSAGALALGIAIGLALPLAAPLWRSGPTDGELPEGYVGVLAAPEGSTGIVVSAARHGRVLDTRLPVPVGMPDGRTLYLWAIEPTGAVSPVGPVPPQAAGRIPLSDPAESVFATAVGFGVTVERTGESPESPAGAFVYRGVCGRLWRAAAPAA</sequence>
<dbReference type="KEGG" id="rgu:A4W93_28195"/>
<organism evidence="2 3">
    <name type="scientific">Piscinibacter gummiphilus</name>
    <dbReference type="NCBI Taxonomy" id="946333"/>
    <lineage>
        <taxon>Bacteria</taxon>
        <taxon>Pseudomonadati</taxon>
        <taxon>Pseudomonadota</taxon>
        <taxon>Betaproteobacteria</taxon>
        <taxon>Burkholderiales</taxon>
        <taxon>Sphaerotilaceae</taxon>
        <taxon>Piscinibacter</taxon>
    </lineage>
</organism>
<dbReference type="Pfam" id="PF10099">
    <property type="entry name" value="RskA_C"/>
    <property type="match status" value="1"/>
</dbReference>